<feature type="chain" id="PRO_5014775106" description="SET domain-containing protein" evidence="1">
    <location>
        <begin position="25"/>
        <end position="421"/>
    </location>
</feature>
<dbReference type="InParanoid" id="A0A2N3MZS9"/>
<dbReference type="Proteomes" id="UP000233524">
    <property type="component" value="Unassembled WGS sequence"/>
</dbReference>
<organism evidence="3 4">
    <name type="scientific">Lomentospora prolificans</name>
    <dbReference type="NCBI Taxonomy" id="41688"/>
    <lineage>
        <taxon>Eukaryota</taxon>
        <taxon>Fungi</taxon>
        <taxon>Dikarya</taxon>
        <taxon>Ascomycota</taxon>
        <taxon>Pezizomycotina</taxon>
        <taxon>Sordariomycetes</taxon>
        <taxon>Hypocreomycetidae</taxon>
        <taxon>Microascales</taxon>
        <taxon>Microascaceae</taxon>
        <taxon>Lomentospora</taxon>
    </lineage>
</organism>
<feature type="domain" description="SET" evidence="2">
    <location>
        <begin position="131"/>
        <end position="277"/>
    </location>
</feature>
<dbReference type="EMBL" id="NLAX01001142">
    <property type="protein sequence ID" value="PKS05691.1"/>
    <property type="molecule type" value="Genomic_DNA"/>
</dbReference>
<name>A0A2N3MZS9_9PEZI</name>
<dbReference type="STRING" id="41688.A0A2N3MZS9"/>
<dbReference type="InterPro" id="IPR053185">
    <property type="entry name" value="SET_domain_protein"/>
</dbReference>
<gene>
    <name evidence="3" type="ORF">jhhlp_007958</name>
</gene>
<dbReference type="PROSITE" id="PS50280">
    <property type="entry name" value="SET"/>
    <property type="match status" value="1"/>
</dbReference>
<evidence type="ECO:0000259" key="2">
    <source>
        <dbReference type="PROSITE" id="PS50280"/>
    </source>
</evidence>
<accession>A0A2N3MZS9</accession>
<evidence type="ECO:0000313" key="4">
    <source>
        <dbReference type="Proteomes" id="UP000233524"/>
    </source>
</evidence>
<dbReference type="VEuPathDB" id="FungiDB:jhhlp_007958"/>
<protein>
    <recommendedName>
        <fullName evidence="2">SET domain-containing protein</fullName>
    </recommendedName>
</protein>
<reference evidence="3 4" key="1">
    <citation type="journal article" date="2017" name="G3 (Bethesda)">
        <title>First Draft Genome Sequence of the Pathogenic Fungus Lomentospora prolificans (Formerly Scedosporium prolificans).</title>
        <authorList>
            <person name="Luo R."/>
            <person name="Zimin A."/>
            <person name="Workman R."/>
            <person name="Fan Y."/>
            <person name="Pertea G."/>
            <person name="Grossman N."/>
            <person name="Wear M.P."/>
            <person name="Jia B."/>
            <person name="Miller H."/>
            <person name="Casadevall A."/>
            <person name="Timp W."/>
            <person name="Zhang S.X."/>
            <person name="Salzberg S.L."/>
        </authorList>
    </citation>
    <scope>NUCLEOTIDE SEQUENCE [LARGE SCALE GENOMIC DNA]</scope>
    <source>
        <strain evidence="3 4">JHH-5317</strain>
    </source>
</reference>
<evidence type="ECO:0000313" key="3">
    <source>
        <dbReference type="EMBL" id="PKS05691.1"/>
    </source>
</evidence>
<dbReference type="Pfam" id="PF00856">
    <property type="entry name" value="SET"/>
    <property type="match status" value="1"/>
</dbReference>
<dbReference type="PANTHER" id="PTHR47332">
    <property type="entry name" value="SET DOMAIN-CONTAINING PROTEIN 5"/>
    <property type="match status" value="1"/>
</dbReference>
<keyword evidence="4" id="KW-1185">Reference proteome</keyword>
<dbReference type="SMART" id="SM00317">
    <property type="entry name" value="SET"/>
    <property type="match status" value="1"/>
</dbReference>
<dbReference type="CDD" id="cd20071">
    <property type="entry name" value="SET_SMYD"/>
    <property type="match status" value="1"/>
</dbReference>
<dbReference type="SUPFAM" id="SSF82199">
    <property type="entry name" value="SET domain"/>
    <property type="match status" value="1"/>
</dbReference>
<dbReference type="InterPro" id="IPR001214">
    <property type="entry name" value="SET_dom"/>
</dbReference>
<evidence type="ECO:0000256" key="1">
    <source>
        <dbReference type="SAM" id="SignalP"/>
    </source>
</evidence>
<dbReference type="AlphaFoldDB" id="A0A2N3MZS9"/>
<sequence length="421" mass="46560">MAIPQVFIATCLAALYFLAVHTRLQPPSIEYTAGQCAIRPFEDLYTCHASPTDHLPGQSPGSWGLWDWKPVCFHGHTNQAHDPTYCLVSSAGYNDGHGVSIVAVKEGIQYYYDIIFKNVALSSGLKQPTARSYEKRAIPGKGVGILATKAIARGETFMTSFPAIIFDNEVRNFLEESPDIYYLYQRAEDQLANPQRVMSLAKSVGGGGQPLEAILRTNSHVGQINGRATALVYPEVARLNHACNPSALARLSSTNLAMDVIATRDIAVGEEITISYIDETMTTAERRKLLHSTFGFKCFCKLCSASRDVVKVSDENRVRLAEIWSTFSQAREGRIAFGIGEVRDLASEVERLAIVENLGPSTLKRYFHDLMRTLFEHGDIASAILYAQKALHLAEEFDGAVDVDGLQRALRHNLEILQTYV</sequence>
<feature type="signal peptide" evidence="1">
    <location>
        <begin position="1"/>
        <end position="24"/>
    </location>
</feature>
<dbReference type="Gene3D" id="2.170.270.10">
    <property type="entry name" value="SET domain"/>
    <property type="match status" value="1"/>
</dbReference>
<dbReference type="PANTHER" id="PTHR47332:SF6">
    <property type="entry name" value="SET DOMAIN-CONTAINING PROTEIN"/>
    <property type="match status" value="1"/>
</dbReference>
<proteinExistence type="predicted"/>
<dbReference type="InterPro" id="IPR046341">
    <property type="entry name" value="SET_dom_sf"/>
</dbReference>
<dbReference type="OrthoDB" id="5218954at2759"/>
<keyword evidence="1" id="KW-0732">Signal</keyword>
<comment type="caution">
    <text evidence="3">The sequence shown here is derived from an EMBL/GenBank/DDBJ whole genome shotgun (WGS) entry which is preliminary data.</text>
</comment>